<gene>
    <name evidence="1" type="ORF">PYK22_01394</name>
</gene>
<proteinExistence type="predicted"/>
<evidence type="ECO:0000313" key="1">
    <source>
        <dbReference type="EMBL" id="CDM65395.1"/>
    </source>
</evidence>
<sequence length="599" mass="67635">MTSKPKWYFEPVGPMGGATGNAFANVLQAAGIDPEAELAREAIQNSCDAAKEGPRRVRVVFRIVALEGDAKQRFIEALSLAQGIGKRMNYVSLARDNCLAEPERPLHLLFVEDYETKGLSGDPHQRWSHFHRLLLSVGDSTKALESRATGGSYGYGKSALSLNSRLRTIVAYSAFRPDETGATARLMGCAYLDAHEFKGKQWTGRGWFGVRRAGHEIIVDPLRDEEAHAFAELLGFRSRRNEEHGTSILIVDSHAHDHQRILRGIEEWWWPRLLDQELEVVVEAEGKEYFPQPKQRQDLLPFIECYSLAVERAQPAGPHQKSDRFNRLRGLSLGGYGLQVLPADLADEFPEEKLGRVALIRSPKMVVEYAQMGRSTPAAVGVFLADSDIDDILKLSEPPNHDRWDPESRRLEVAKPDEDTAREVVRQVRKRLKDQMRKLQAQASPPRPREERRLRFLERELGALFRPPMRGDGWEGVTDPVEIRFREGPAIRPCKSDSIETFATVALRLRSDAEDDSTEAIVRVRVPVLEDDHGREGDLLQVTIEFENGNPAITGQTESEFPIELSKSEWRVFRVRSAPYDHRWATKVDVQVESQEGGS</sequence>
<dbReference type="Proteomes" id="UP000031518">
    <property type="component" value="Unassembled WGS sequence"/>
</dbReference>
<dbReference type="AlphaFoldDB" id="A0A0B6WZ05"/>
<keyword evidence="2" id="KW-1185">Reference proteome</keyword>
<dbReference type="STRING" id="454194.PYK22_01394"/>
<dbReference type="OrthoDB" id="1395829at2"/>
<name>A0A0B6WZ05_9BACT</name>
<reference evidence="1 2" key="2">
    <citation type="submission" date="2015-01" db="EMBL/GenBank/DDBJ databases">
        <title>Complete genome sequence of Pyrinomonas methylaliphatogenes type strain K22T.</title>
        <authorList>
            <person name="Lee K.C.Y."/>
            <person name="Power J.F."/>
            <person name="Dunfield P.F."/>
            <person name="Morgan X.C."/>
            <person name="Huttenhower C."/>
            <person name="Stott M.B."/>
        </authorList>
    </citation>
    <scope>NUCLEOTIDE SEQUENCE [LARGE SCALE GENOMIC DNA]</scope>
    <source>
        <strain evidence="1 2">K22</strain>
    </source>
</reference>
<organism evidence="1 2">
    <name type="scientific">Pyrinomonas methylaliphatogenes</name>
    <dbReference type="NCBI Taxonomy" id="454194"/>
    <lineage>
        <taxon>Bacteria</taxon>
        <taxon>Pseudomonadati</taxon>
        <taxon>Acidobacteriota</taxon>
        <taxon>Blastocatellia</taxon>
        <taxon>Blastocatellales</taxon>
        <taxon>Pyrinomonadaceae</taxon>
        <taxon>Pyrinomonas</taxon>
    </lineage>
</organism>
<dbReference type="EMBL" id="CBXV010000004">
    <property type="protein sequence ID" value="CDM65395.1"/>
    <property type="molecule type" value="Genomic_DNA"/>
</dbReference>
<accession>A0A0B6WZ05</accession>
<protein>
    <submittedName>
        <fullName evidence="1">Uncharacterized protein</fullName>
    </submittedName>
</protein>
<evidence type="ECO:0000313" key="2">
    <source>
        <dbReference type="Proteomes" id="UP000031518"/>
    </source>
</evidence>
<reference evidence="1 2" key="1">
    <citation type="submission" date="2013-12" db="EMBL/GenBank/DDBJ databases">
        <authorList>
            <person name="Stott M."/>
        </authorList>
    </citation>
    <scope>NUCLEOTIDE SEQUENCE [LARGE SCALE GENOMIC DNA]</scope>
    <source>
        <strain evidence="1 2">K22</strain>
    </source>
</reference>